<comment type="caution">
    <text evidence="1">The sequence shown here is derived from an EMBL/GenBank/DDBJ whole genome shotgun (WGS) entry which is preliminary data.</text>
</comment>
<dbReference type="PANTHER" id="PTHR36015">
    <property type="entry name" value="HOLLIDAY JUNCTION RESOLVASE MOC1, CHLOROPLASTIC-RELATED"/>
    <property type="match status" value="1"/>
</dbReference>
<dbReference type="InterPro" id="IPR036397">
    <property type="entry name" value="RNaseH_sf"/>
</dbReference>
<dbReference type="InterPro" id="IPR045290">
    <property type="entry name" value="MOC1-like"/>
</dbReference>
<dbReference type="STRING" id="1921010.MMIC_P0878"/>
<dbReference type="OrthoDB" id="573331at2"/>
<evidence type="ECO:0000313" key="1">
    <source>
        <dbReference type="EMBL" id="GAV19919.1"/>
    </source>
</evidence>
<gene>
    <name evidence="1" type="ORF">MMIC_P0878</name>
</gene>
<accession>A0A1L8CM45</accession>
<proteinExistence type="predicted"/>
<dbReference type="RefSeq" id="WP_072659243.1">
    <property type="nucleotide sequence ID" value="NZ_BDFD01000005.1"/>
</dbReference>
<keyword evidence="2" id="KW-1185">Reference proteome</keyword>
<protein>
    <submittedName>
        <fullName evidence="1">Crossover junction endodeoxyribonuclease RuvC</fullName>
    </submittedName>
</protein>
<dbReference type="AlphaFoldDB" id="A0A1L8CM45"/>
<dbReference type="InterPro" id="IPR012337">
    <property type="entry name" value="RNaseH-like_sf"/>
</dbReference>
<dbReference type="GO" id="GO:0003676">
    <property type="term" value="F:nucleic acid binding"/>
    <property type="evidence" value="ECO:0007669"/>
    <property type="project" value="InterPro"/>
</dbReference>
<dbReference type="Proteomes" id="UP000231632">
    <property type="component" value="Unassembled WGS sequence"/>
</dbReference>
<dbReference type="Gene3D" id="3.30.420.10">
    <property type="entry name" value="Ribonuclease H-like superfamily/Ribonuclease H"/>
    <property type="match status" value="1"/>
</dbReference>
<reference evidence="1 2" key="1">
    <citation type="journal article" date="2017" name="Arch. Microbiol.">
        <title>Mariprofundus micogutta sp. nov., a novel iron-oxidizing zetaproteobacterium isolated from a deep-sea hydrothermal field at the Bayonnaise knoll of the Izu-Ogasawara arc, and a description of Mariprofundales ord. nov. and Zetaproteobacteria classis nov.</title>
        <authorList>
            <person name="Makita H."/>
            <person name="Tanaka E."/>
            <person name="Mitsunobu S."/>
            <person name="Miyazaki M."/>
            <person name="Nunoura T."/>
            <person name="Uematsu K."/>
            <person name="Takaki Y."/>
            <person name="Nishi S."/>
            <person name="Shimamura S."/>
            <person name="Takai K."/>
        </authorList>
    </citation>
    <scope>NUCLEOTIDE SEQUENCE [LARGE SCALE GENOMIC DNA]</scope>
    <source>
        <strain evidence="1 2">ET2</strain>
    </source>
</reference>
<dbReference type="CDD" id="cd22992">
    <property type="entry name" value="MOC1"/>
    <property type="match status" value="1"/>
</dbReference>
<name>A0A1L8CM45_9PROT</name>
<dbReference type="PANTHER" id="PTHR36015:SF6">
    <property type="entry name" value="HOLLIDAY JUNCTION RESOLVASE MOC1, CHLOROPLASTIC-RELATED"/>
    <property type="match status" value="1"/>
</dbReference>
<evidence type="ECO:0000313" key="2">
    <source>
        <dbReference type="Proteomes" id="UP000231632"/>
    </source>
</evidence>
<dbReference type="GO" id="GO:0008821">
    <property type="term" value="F:crossover junction DNA endonuclease activity"/>
    <property type="evidence" value="ECO:0007669"/>
    <property type="project" value="InterPro"/>
</dbReference>
<dbReference type="SUPFAM" id="SSF53098">
    <property type="entry name" value="Ribonuclease H-like"/>
    <property type="match status" value="1"/>
</dbReference>
<organism evidence="1 2">
    <name type="scientific">Mariprofundus micogutta</name>
    <dbReference type="NCBI Taxonomy" id="1921010"/>
    <lineage>
        <taxon>Bacteria</taxon>
        <taxon>Pseudomonadati</taxon>
        <taxon>Pseudomonadota</taxon>
        <taxon>Candidatius Mariprofundia</taxon>
        <taxon>Mariprofundales</taxon>
        <taxon>Mariprofundaceae</taxon>
        <taxon>Mariprofundus</taxon>
    </lineage>
</organism>
<dbReference type="EMBL" id="BDFD01000005">
    <property type="protein sequence ID" value="GAV19919.1"/>
    <property type="molecule type" value="Genomic_DNA"/>
</dbReference>
<sequence>MKSFLGIDPGQKGGVAIIHPEGAEAWRYPGDIVSAADLLRDIHVNHNITMACIESVHSMPKQGVSSTFKFGQNFGAWLGILAALGIPHMTITPHKWQKAVLDAGTGDTKARSLNMARRLFPEVELKYKADDGKADALLMATYAKRLEIGDKV</sequence>